<comment type="caution">
    <text evidence="7">The sequence shown here is derived from an EMBL/GenBank/DDBJ whole genome shotgun (WGS) entry which is preliminary data.</text>
</comment>
<dbReference type="PROSITE" id="PS00688">
    <property type="entry name" value="SIGMA54_INTERACT_3"/>
    <property type="match status" value="1"/>
</dbReference>
<keyword evidence="3" id="KW-0805">Transcription regulation</keyword>
<dbReference type="InterPro" id="IPR025944">
    <property type="entry name" value="Sigma_54_int_dom_CS"/>
</dbReference>
<keyword evidence="1" id="KW-0547">Nucleotide-binding</keyword>
<evidence type="ECO:0000256" key="3">
    <source>
        <dbReference type="ARBA" id="ARBA00023015"/>
    </source>
</evidence>
<dbReference type="Gene3D" id="3.30.450.40">
    <property type="match status" value="1"/>
</dbReference>
<dbReference type="Pfam" id="PF00158">
    <property type="entry name" value="Sigma54_activat"/>
    <property type="match status" value="1"/>
</dbReference>
<dbReference type="PROSITE" id="PS50045">
    <property type="entry name" value="SIGMA54_INTERACT_4"/>
    <property type="match status" value="1"/>
</dbReference>
<organism evidence="7 8">
    <name type="scientific">Youngiibacter multivorans</name>
    <dbReference type="NCBI Taxonomy" id="937251"/>
    <lineage>
        <taxon>Bacteria</taxon>
        <taxon>Bacillati</taxon>
        <taxon>Bacillota</taxon>
        <taxon>Clostridia</taxon>
        <taxon>Eubacteriales</taxon>
        <taxon>Clostridiaceae</taxon>
        <taxon>Youngiibacter</taxon>
    </lineage>
</organism>
<name>A0ABS4G3V4_9CLOT</name>
<keyword evidence="4" id="KW-0804">Transcription</keyword>
<evidence type="ECO:0000313" key="7">
    <source>
        <dbReference type="EMBL" id="MBP1919224.1"/>
    </source>
</evidence>
<dbReference type="InterPro" id="IPR003593">
    <property type="entry name" value="AAA+_ATPase"/>
</dbReference>
<dbReference type="PROSITE" id="PS50112">
    <property type="entry name" value="PAS"/>
    <property type="match status" value="1"/>
</dbReference>
<reference evidence="7 8" key="1">
    <citation type="submission" date="2021-03" db="EMBL/GenBank/DDBJ databases">
        <title>Genomic Encyclopedia of Type Strains, Phase IV (KMG-IV): sequencing the most valuable type-strain genomes for metagenomic binning, comparative biology and taxonomic classification.</title>
        <authorList>
            <person name="Goeker M."/>
        </authorList>
    </citation>
    <scope>NUCLEOTIDE SEQUENCE [LARGE SCALE GENOMIC DNA]</scope>
    <source>
        <strain evidence="7 8">DSM 6139</strain>
    </source>
</reference>
<evidence type="ECO:0000259" key="6">
    <source>
        <dbReference type="PROSITE" id="PS50112"/>
    </source>
</evidence>
<sequence>MNRDGDLSVPFEKRSYLKQIQSSVTKYAEVIAGVLNVDVEIVDDNLEKIAGTGRFKDDINTFSKGLVYETVLREGRHRVIDFPRENEICRLCNSRGECIETMEIATPIMSDGDKIGVIGLVCTTEEQKSYISNNLDSHVDFLNQISDLIASKVQENRSYENNLASISMLKNILDNIENGVIVVDDTESVAYINQKAMGKLGVEAEVKVLGKTFDARKGASGIGNADEYAIRIGGRSYKVMGRVLELAPIYKGYRKLFIFSTIKEVRSSAYALTSETRLLPMENIIGESDVMKEIKNTIAKVAKTGSTVLIRGESGTGKELIARAIHAESDRRDQPFVGINCSAIPETLIESEFFGYAKGAFSGASPGGRIGKFELANKGVLFLDEIGDMPLYLQTKVLRVLQERSFSRVGSNETIDLDIRVVAATNRNLEEMIRQSQFRRDLFYRLNVIPIEVPPLRNRGEDLELLVETFLTKYNALFGKDITGIDREAMKLLKKYKWPGNVRELENIIQYMVTMAGSSGMIMKDTLPEGIILGSKTRESKGQGSDSRTLKELEDEHIRNVLEMYGMTTEGKKKAAKVLGIGIATLYRKLGEIYQNDKNP</sequence>
<dbReference type="Pfam" id="PF02954">
    <property type="entry name" value="HTH_8"/>
    <property type="match status" value="1"/>
</dbReference>
<dbReference type="Gene3D" id="3.40.50.300">
    <property type="entry name" value="P-loop containing nucleotide triphosphate hydrolases"/>
    <property type="match status" value="1"/>
</dbReference>
<dbReference type="InterPro" id="IPR009057">
    <property type="entry name" value="Homeodomain-like_sf"/>
</dbReference>
<evidence type="ECO:0000256" key="4">
    <source>
        <dbReference type="ARBA" id="ARBA00023163"/>
    </source>
</evidence>
<evidence type="ECO:0000256" key="2">
    <source>
        <dbReference type="ARBA" id="ARBA00022840"/>
    </source>
</evidence>
<feature type="domain" description="PAS" evidence="6">
    <location>
        <begin position="165"/>
        <end position="205"/>
    </location>
</feature>
<protein>
    <submittedName>
        <fullName evidence="7">Transcriptional regulator with PAS, ATPase and Fis domain</fullName>
    </submittedName>
</protein>
<dbReference type="SMART" id="SM00382">
    <property type="entry name" value="AAA"/>
    <property type="match status" value="1"/>
</dbReference>
<dbReference type="InterPro" id="IPR058031">
    <property type="entry name" value="AAA_lid_NorR"/>
</dbReference>
<feature type="domain" description="Sigma-54 factor interaction" evidence="5">
    <location>
        <begin position="284"/>
        <end position="514"/>
    </location>
</feature>
<dbReference type="InterPro" id="IPR002197">
    <property type="entry name" value="HTH_Fis"/>
</dbReference>
<proteinExistence type="predicted"/>
<dbReference type="SUPFAM" id="SSF46689">
    <property type="entry name" value="Homeodomain-like"/>
    <property type="match status" value="1"/>
</dbReference>
<dbReference type="EMBL" id="JAGGKC010000012">
    <property type="protein sequence ID" value="MBP1919224.1"/>
    <property type="molecule type" value="Genomic_DNA"/>
</dbReference>
<dbReference type="PANTHER" id="PTHR32071">
    <property type="entry name" value="TRANSCRIPTIONAL REGULATORY PROTEIN"/>
    <property type="match status" value="1"/>
</dbReference>
<dbReference type="RefSeq" id="WP_209459431.1">
    <property type="nucleotide sequence ID" value="NZ_JAGGKC010000012.1"/>
</dbReference>
<evidence type="ECO:0000256" key="1">
    <source>
        <dbReference type="ARBA" id="ARBA00022741"/>
    </source>
</evidence>
<dbReference type="CDD" id="cd00009">
    <property type="entry name" value="AAA"/>
    <property type="match status" value="1"/>
</dbReference>
<dbReference type="InterPro" id="IPR000014">
    <property type="entry name" value="PAS"/>
</dbReference>
<dbReference type="Proteomes" id="UP001519271">
    <property type="component" value="Unassembled WGS sequence"/>
</dbReference>
<dbReference type="PROSITE" id="PS00675">
    <property type="entry name" value="SIGMA54_INTERACT_1"/>
    <property type="match status" value="1"/>
</dbReference>
<keyword evidence="2" id="KW-0067">ATP-binding</keyword>
<dbReference type="InterPro" id="IPR002078">
    <property type="entry name" value="Sigma_54_int"/>
</dbReference>
<keyword evidence="8" id="KW-1185">Reference proteome</keyword>
<evidence type="ECO:0000313" key="8">
    <source>
        <dbReference type="Proteomes" id="UP001519271"/>
    </source>
</evidence>
<gene>
    <name evidence="7" type="ORF">J2Z34_001712</name>
</gene>
<dbReference type="Pfam" id="PF25601">
    <property type="entry name" value="AAA_lid_14"/>
    <property type="match status" value="1"/>
</dbReference>
<dbReference type="Gene3D" id="1.10.10.60">
    <property type="entry name" value="Homeodomain-like"/>
    <property type="match status" value="1"/>
</dbReference>
<accession>A0ABS4G3V4</accession>
<dbReference type="Gene3D" id="1.10.8.60">
    <property type="match status" value="1"/>
</dbReference>
<dbReference type="PANTHER" id="PTHR32071:SF57">
    <property type="entry name" value="C4-DICARBOXYLATE TRANSPORT TRANSCRIPTIONAL REGULATORY PROTEIN DCTD"/>
    <property type="match status" value="1"/>
</dbReference>
<evidence type="ECO:0000259" key="5">
    <source>
        <dbReference type="PROSITE" id="PS50045"/>
    </source>
</evidence>
<dbReference type="InterPro" id="IPR025662">
    <property type="entry name" value="Sigma_54_int_dom_ATP-bd_1"/>
</dbReference>
<dbReference type="SUPFAM" id="SSF52540">
    <property type="entry name" value="P-loop containing nucleoside triphosphate hydrolases"/>
    <property type="match status" value="1"/>
</dbReference>
<dbReference type="InterPro" id="IPR027417">
    <property type="entry name" value="P-loop_NTPase"/>
</dbReference>
<dbReference type="InterPro" id="IPR029016">
    <property type="entry name" value="GAF-like_dom_sf"/>
</dbReference>